<dbReference type="EMBL" id="QYSE01000007">
    <property type="protein sequence ID" value="RJF32541.1"/>
    <property type="molecule type" value="Genomic_DNA"/>
</dbReference>
<evidence type="ECO:0000313" key="3">
    <source>
        <dbReference type="Proteomes" id="UP000265938"/>
    </source>
</evidence>
<dbReference type="SUPFAM" id="SSF53098">
    <property type="entry name" value="Ribonuclease H-like"/>
    <property type="match status" value="1"/>
</dbReference>
<sequence>MDVRPDVGTERAFLPGSHTLKDTLLLADAGYFYLDYFDQVAQDGGYFLVRSNKNINPIVTSAYCAGVEVKEKNIKLKALLDKFTSQPVELTAR</sequence>
<organism evidence="2 3">
    <name type="scientific">Pseudoalteromonas gelatinilytica</name>
    <dbReference type="NCBI Taxonomy" id="1703256"/>
    <lineage>
        <taxon>Bacteria</taxon>
        <taxon>Pseudomonadati</taxon>
        <taxon>Pseudomonadota</taxon>
        <taxon>Gammaproteobacteria</taxon>
        <taxon>Alteromonadales</taxon>
        <taxon>Pseudoalteromonadaceae</taxon>
        <taxon>Pseudoalteromonas</taxon>
    </lineage>
</organism>
<name>A0A3A3EGV5_9GAMM</name>
<evidence type="ECO:0000259" key="1">
    <source>
        <dbReference type="Pfam" id="PF01609"/>
    </source>
</evidence>
<evidence type="ECO:0000313" key="2">
    <source>
        <dbReference type="EMBL" id="RJF32541.1"/>
    </source>
</evidence>
<reference evidence="2 3" key="1">
    <citation type="submission" date="2018-09" db="EMBL/GenBank/DDBJ databases">
        <title>Identification of marine bacteria producing industrial enzymes.</title>
        <authorList>
            <person name="Cheng T.H."/>
            <person name="Saidin J."/>
            <person name="Muhd D.D."/>
            <person name="Isa M.N.M."/>
            <person name="Bakar M.F.A."/>
            <person name="Ismail N."/>
        </authorList>
    </citation>
    <scope>NUCLEOTIDE SEQUENCE [LARGE SCALE GENOMIC DNA]</scope>
    <source>
        <strain evidence="2 3">MNAD 1.6</strain>
    </source>
</reference>
<dbReference type="Pfam" id="PF01609">
    <property type="entry name" value="DDE_Tnp_1"/>
    <property type="match status" value="1"/>
</dbReference>
<accession>A0A3A3EGV5</accession>
<dbReference type="InterPro" id="IPR002559">
    <property type="entry name" value="Transposase_11"/>
</dbReference>
<dbReference type="InterPro" id="IPR012337">
    <property type="entry name" value="RNaseH-like_sf"/>
</dbReference>
<dbReference type="Proteomes" id="UP000265938">
    <property type="component" value="Unassembled WGS sequence"/>
</dbReference>
<dbReference type="AlphaFoldDB" id="A0A3A3EGV5"/>
<protein>
    <recommendedName>
        <fullName evidence="1">Transposase IS4-like domain-containing protein</fullName>
    </recommendedName>
</protein>
<proteinExistence type="predicted"/>
<dbReference type="RefSeq" id="WP_119854043.1">
    <property type="nucleotide sequence ID" value="NZ_QYSE01000007.1"/>
</dbReference>
<dbReference type="GO" id="GO:0004803">
    <property type="term" value="F:transposase activity"/>
    <property type="evidence" value="ECO:0007669"/>
    <property type="project" value="InterPro"/>
</dbReference>
<comment type="caution">
    <text evidence="2">The sequence shown here is derived from an EMBL/GenBank/DDBJ whole genome shotgun (WGS) entry which is preliminary data.</text>
</comment>
<feature type="domain" description="Transposase IS4-like" evidence="1">
    <location>
        <begin position="21"/>
        <end position="60"/>
    </location>
</feature>
<gene>
    <name evidence="2" type="ORF">D4741_19160</name>
</gene>
<dbReference type="GO" id="GO:0003677">
    <property type="term" value="F:DNA binding"/>
    <property type="evidence" value="ECO:0007669"/>
    <property type="project" value="InterPro"/>
</dbReference>
<dbReference type="GO" id="GO:0006313">
    <property type="term" value="P:DNA transposition"/>
    <property type="evidence" value="ECO:0007669"/>
    <property type="project" value="InterPro"/>
</dbReference>